<proteinExistence type="predicted"/>
<dbReference type="AlphaFoldDB" id="A0A433VNI7"/>
<dbReference type="OrthoDB" id="425717at2"/>
<gene>
    <name evidence="1" type="ORF">DSM106972_019340</name>
</gene>
<organism evidence="1 2">
    <name type="scientific">Dulcicalothrix desertica PCC 7102</name>
    <dbReference type="NCBI Taxonomy" id="232991"/>
    <lineage>
        <taxon>Bacteria</taxon>
        <taxon>Bacillati</taxon>
        <taxon>Cyanobacteriota</taxon>
        <taxon>Cyanophyceae</taxon>
        <taxon>Nostocales</taxon>
        <taxon>Calotrichaceae</taxon>
        <taxon>Dulcicalothrix</taxon>
    </lineage>
</organism>
<evidence type="ECO:0000313" key="1">
    <source>
        <dbReference type="EMBL" id="RUT07674.1"/>
    </source>
</evidence>
<comment type="caution">
    <text evidence="1">The sequence shown here is derived from an EMBL/GenBank/DDBJ whole genome shotgun (WGS) entry which is preliminary data.</text>
</comment>
<dbReference type="Proteomes" id="UP000271624">
    <property type="component" value="Unassembled WGS sequence"/>
</dbReference>
<evidence type="ECO:0000313" key="2">
    <source>
        <dbReference type="Proteomes" id="UP000271624"/>
    </source>
</evidence>
<keyword evidence="2" id="KW-1185">Reference proteome</keyword>
<dbReference type="RefSeq" id="WP_127080549.1">
    <property type="nucleotide sequence ID" value="NZ_RSCL01000004.1"/>
</dbReference>
<accession>A0A433VNI7</accession>
<name>A0A433VNI7_9CYAN</name>
<reference evidence="1" key="1">
    <citation type="submission" date="2018-12" db="EMBL/GenBank/DDBJ databases">
        <authorList>
            <person name="Will S."/>
            <person name="Neumann-Schaal M."/>
            <person name="Henke P."/>
        </authorList>
    </citation>
    <scope>NUCLEOTIDE SEQUENCE</scope>
    <source>
        <strain evidence="1">PCC 7102</strain>
    </source>
</reference>
<protein>
    <submittedName>
        <fullName evidence="1">Uncharacterized protein</fullName>
    </submittedName>
</protein>
<dbReference type="EMBL" id="RSCL01000004">
    <property type="protein sequence ID" value="RUT07674.1"/>
    <property type="molecule type" value="Genomic_DNA"/>
</dbReference>
<sequence>MSGQMCWLPSFANNESLILHLRTDENQPWLPYTLCREYAVPDYPIPRGSKGWATFQKLFKAGWEIVPTPRKEAEPYVGALQFVRL</sequence>
<reference evidence="1" key="2">
    <citation type="journal article" date="2019" name="Genome Biol. Evol.">
        <title>Day and night: Metabolic profiles and evolutionary relationships of six axenic non-marine cyanobacteria.</title>
        <authorList>
            <person name="Will S.E."/>
            <person name="Henke P."/>
            <person name="Boedeker C."/>
            <person name="Huang S."/>
            <person name="Brinkmann H."/>
            <person name="Rohde M."/>
            <person name="Jarek M."/>
            <person name="Friedl T."/>
            <person name="Seufert S."/>
            <person name="Schumacher M."/>
            <person name="Overmann J."/>
            <person name="Neumann-Schaal M."/>
            <person name="Petersen J."/>
        </authorList>
    </citation>
    <scope>NUCLEOTIDE SEQUENCE [LARGE SCALE GENOMIC DNA]</scope>
    <source>
        <strain evidence="1">PCC 7102</strain>
    </source>
</reference>